<gene>
    <name evidence="1" type="ORF">UFOPK3342_00703</name>
</gene>
<protein>
    <submittedName>
        <fullName evidence="1">Unannotated protein</fullName>
    </submittedName>
</protein>
<reference evidence="1" key="1">
    <citation type="submission" date="2020-05" db="EMBL/GenBank/DDBJ databases">
        <authorList>
            <person name="Chiriac C."/>
            <person name="Salcher M."/>
            <person name="Ghai R."/>
            <person name="Kavagutti S V."/>
        </authorList>
    </citation>
    <scope>NUCLEOTIDE SEQUENCE</scope>
</reference>
<name>A0A6J7D8Y4_9ZZZZ</name>
<dbReference type="AlphaFoldDB" id="A0A6J7D8Y4"/>
<proteinExistence type="predicted"/>
<evidence type="ECO:0000313" key="1">
    <source>
        <dbReference type="EMBL" id="CAB4866070.1"/>
    </source>
</evidence>
<sequence length="366" mass="40485">MASMTGKQIKERLERDLGFEANRARLLTEAAASVEISTYWERKGLGKQNEQTYTALAKAALVSGLAGRQKLSDMVFKVAASNPKSVDLTEVVIEISAIVLEHQKTLNLSRNRASCVNAHLNVLEPDRSLPQVYSPFLSAAELKKMVASSNSLLKTDITTAKEFSKWIKDVHDLLSQVSIGEQVEERDIDPEDSMGKKGLISRKAISTYLKQWELFAIEKLGPNFSIQVKEDDASPLTGRLNNLEDGASRTWTTMLGDITQARTSAIFQKRASAVTDWVTLTTALKNITNYDLELNGRTLKIQLTTNTSEETIIQFVKAMKAQFLVYSGKGLFNVSLQNSGSAITVSIANAIKTDLKKIEEILLQLK</sequence>
<organism evidence="1">
    <name type="scientific">freshwater metagenome</name>
    <dbReference type="NCBI Taxonomy" id="449393"/>
    <lineage>
        <taxon>unclassified sequences</taxon>
        <taxon>metagenomes</taxon>
        <taxon>ecological metagenomes</taxon>
    </lineage>
</organism>
<accession>A0A6J7D8Y4</accession>
<dbReference type="EMBL" id="CAFBLH010000018">
    <property type="protein sequence ID" value="CAB4866070.1"/>
    <property type="molecule type" value="Genomic_DNA"/>
</dbReference>